<accession>A0ABQ6YDG8</accession>
<dbReference type="RefSeq" id="WP_159659832.1">
    <property type="nucleotide sequence ID" value="NZ_AQPF01000002.1"/>
</dbReference>
<name>A0ABQ6YDG8_9GAMM</name>
<organism evidence="2 3">
    <name type="scientific">Alcanivorax xiamenensis</name>
    <dbReference type="NCBI Taxonomy" id="1177156"/>
    <lineage>
        <taxon>Bacteria</taxon>
        <taxon>Pseudomonadati</taxon>
        <taxon>Pseudomonadota</taxon>
        <taxon>Gammaproteobacteria</taxon>
        <taxon>Oceanospirillales</taxon>
        <taxon>Alcanivoracaceae</taxon>
        <taxon>Alcanivorax</taxon>
    </lineage>
</organism>
<proteinExistence type="predicted"/>
<dbReference type="SUPFAM" id="SSF69118">
    <property type="entry name" value="AhpD-like"/>
    <property type="match status" value="1"/>
</dbReference>
<dbReference type="Proteomes" id="UP000771797">
    <property type="component" value="Unassembled WGS sequence"/>
</dbReference>
<comment type="caution">
    <text evidence="2">The sequence shown here is derived from an EMBL/GenBank/DDBJ whole genome shotgun (WGS) entry which is preliminary data.</text>
</comment>
<keyword evidence="3" id="KW-1185">Reference proteome</keyword>
<dbReference type="InterPro" id="IPR003779">
    <property type="entry name" value="CMD-like"/>
</dbReference>
<evidence type="ECO:0000313" key="3">
    <source>
        <dbReference type="Proteomes" id="UP000771797"/>
    </source>
</evidence>
<dbReference type="EMBL" id="AQPF01000002">
    <property type="protein sequence ID" value="KAF0808117.1"/>
    <property type="molecule type" value="Genomic_DNA"/>
</dbReference>
<dbReference type="Gene3D" id="1.20.1290.10">
    <property type="entry name" value="AhpD-like"/>
    <property type="match status" value="1"/>
</dbReference>
<dbReference type="InterPro" id="IPR029032">
    <property type="entry name" value="AhpD-like"/>
</dbReference>
<sequence>MTHDLKPLSGPPFDAETQAILDKYYPQREGEVLSLFRVFARSPRLLRKLGAAGLLDEASPLPLRDREIVILRTTAHHGCEYEWGVHAKVFAKAAGLDDAQLVATRHGTAEAPCWTEQQQALIRVVDELHDDGNLSEEAHSLFVRHWETGQQLEVLALCGFYSTVSFIANTARLAPEPWARRFPDAGEADAPA</sequence>
<evidence type="ECO:0000313" key="2">
    <source>
        <dbReference type="EMBL" id="KAF0808117.1"/>
    </source>
</evidence>
<dbReference type="PANTHER" id="PTHR34846:SF5">
    <property type="entry name" value="CARBOXYMUCONOLACTONE DECARBOXYLASE-LIKE DOMAIN-CONTAINING PROTEIN"/>
    <property type="match status" value="1"/>
</dbReference>
<gene>
    <name evidence="2" type="ORF">A6D6_00507</name>
</gene>
<dbReference type="PANTHER" id="PTHR34846">
    <property type="entry name" value="4-CARBOXYMUCONOLACTONE DECARBOXYLASE FAMILY PROTEIN (AFU_ORTHOLOGUE AFUA_6G11590)"/>
    <property type="match status" value="1"/>
</dbReference>
<feature type="domain" description="Carboxymuconolactone decarboxylase-like" evidence="1">
    <location>
        <begin position="54"/>
        <end position="121"/>
    </location>
</feature>
<dbReference type="Pfam" id="PF02627">
    <property type="entry name" value="CMD"/>
    <property type="match status" value="1"/>
</dbReference>
<reference evidence="2 3" key="1">
    <citation type="submission" date="2012-09" db="EMBL/GenBank/DDBJ databases">
        <title>Genome Sequence of alkane-degrading Bacterium Alcanivorax sp. 6-D-6.</title>
        <authorList>
            <person name="Lai Q."/>
            <person name="Shao Z."/>
        </authorList>
    </citation>
    <scope>NUCLEOTIDE SEQUENCE [LARGE SCALE GENOMIC DNA]</scope>
    <source>
        <strain evidence="2 3">6-D-6</strain>
    </source>
</reference>
<protein>
    <submittedName>
        <fullName evidence="2">Carboxymuconolactone decarboxylase</fullName>
    </submittedName>
</protein>
<evidence type="ECO:0000259" key="1">
    <source>
        <dbReference type="Pfam" id="PF02627"/>
    </source>
</evidence>